<dbReference type="Gene3D" id="3.90.1150.30">
    <property type="match status" value="1"/>
</dbReference>
<dbReference type="Proteomes" id="UP000728032">
    <property type="component" value="Unassembled WGS sequence"/>
</dbReference>
<protein>
    <recommendedName>
        <fullName evidence="3">MmcQ/YjbR family DNA-binding protein</fullName>
    </recommendedName>
</protein>
<dbReference type="InterPro" id="IPR038056">
    <property type="entry name" value="YjbR-like_sf"/>
</dbReference>
<reference evidence="1" key="1">
    <citation type="submission" date="2020-11" db="EMBL/GenBank/DDBJ databases">
        <authorList>
            <person name="Tran Van P."/>
        </authorList>
    </citation>
    <scope>NUCLEOTIDE SEQUENCE</scope>
</reference>
<gene>
    <name evidence="1" type="ORF">ONB1V03_LOCUS281</name>
</gene>
<dbReference type="PANTHER" id="PTHR35145:SF1">
    <property type="entry name" value="CYTOPLASMIC PROTEIN"/>
    <property type="match status" value="1"/>
</dbReference>
<evidence type="ECO:0000313" key="1">
    <source>
        <dbReference type="EMBL" id="CAD7636581.1"/>
    </source>
</evidence>
<dbReference type="PANTHER" id="PTHR35145">
    <property type="entry name" value="CYTOPLASMIC PROTEIN-RELATED"/>
    <property type="match status" value="1"/>
</dbReference>
<keyword evidence="2" id="KW-1185">Reference proteome</keyword>
<evidence type="ECO:0000313" key="2">
    <source>
        <dbReference type="Proteomes" id="UP000728032"/>
    </source>
</evidence>
<dbReference type="AlphaFoldDB" id="A0A7R9LA72"/>
<dbReference type="EMBL" id="OC914836">
    <property type="protein sequence ID" value="CAD7636581.1"/>
    <property type="molecule type" value="Genomic_DNA"/>
</dbReference>
<dbReference type="Pfam" id="PF04237">
    <property type="entry name" value="YjbR"/>
    <property type="match status" value="1"/>
</dbReference>
<dbReference type="SUPFAM" id="SSF142906">
    <property type="entry name" value="YjbR-like"/>
    <property type="match status" value="1"/>
</dbReference>
<dbReference type="OrthoDB" id="10409572at2759"/>
<dbReference type="InterPro" id="IPR007351">
    <property type="entry name" value="YjbR"/>
</dbReference>
<proteinExistence type="predicted"/>
<dbReference type="EMBL" id="CAJPVJ010000011">
    <property type="protein sequence ID" value="CAG2157809.1"/>
    <property type="molecule type" value="Genomic_DNA"/>
</dbReference>
<name>A0A7R9LA72_9ACAR</name>
<organism evidence="1">
    <name type="scientific">Oppiella nova</name>
    <dbReference type="NCBI Taxonomy" id="334625"/>
    <lineage>
        <taxon>Eukaryota</taxon>
        <taxon>Metazoa</taxon>
        <taxon>Ecdysozoa</taxon>
        <taxon>Arthropoda</taxon>
        <taxon>Chelicerata</taxon>
        <taxon>Arachnida</taxon>
        <taxon>Acari</taxon>
        <taxon>Acariformes</taxon>
        <taxon>Sarcoptiformes</taxon>
        <taxon>Oribatida</taxon>
        <taxon>Brachypylina</taxon>
        <taxon>Oppioidea</taxon>
        <taxon>Oppiidae</taxon>
        <taxon>Oppiella</taxon>
    </lineage>
</organism>
<sequence length="142" mass="16267">MDEIWKLVDDGTTVMTGEEIRTLAFKIASHLPKSELDYPFGEDVPVFKVMGKMFMLGSELHGKKLINLKVEPDHGEMLRDLYPSIQVGYHMNKRHWISIYEGEQISADLIQDLVEGSYELVAKSLTKAQKQRALDRTLDQQT</sequence>
<evidence type="ECO:0008006" key="3">
    <source>
        <dbReference type="Google" id="ProtNLM"/>
    </source>
</evidence>
<dbReference type="InterPro" id="IPR058532">
    <property type="entry name" value="YjbR/MT2646/Rv2570-like"/>
</dbReference>
<accession>A0A7R9LA72</accession>